<feature type="transmembrane region" description="Helical" evidence="1">
    <location>
        <begin position="95"/>
        <end position="117"/>
    </location>
</feature>
<keyword evidence="1" id="KW-0812">Transmembrane</keyword>
<dbReference type="OrthoDB" id="4382015at2"/>
<evidence type="ECO:0000259" key="2">
    <source>
        <dbReference type="Pfam" id="PF26527"/>
    </source>
</evidence>
<gene>
    <name evidence="3" type="ORF">Gbro_4875</name>
</gene>
<reference evidence="3 4" key="1">
    <citation type="journal article" date="2010" name="Stand. Genomic Sci.">
        <title>Complete genome sequence of Gordonia bronchialis type strain (3410).</title>
        <authorList>
            <person name="Ivanova N."/>
            <person name="Sikorski J."/>
            <person name="Jando M."/>
            <person name="Lapidus A."/>
            <person name="Nolan M."/>
            <person name="Lucas S."/>
            <person name="Del Rio T.G."/>
            <person name="Tice H."/>
            <person name="Copeland A."/>
            <person name="Cheng J.F."/>
            <person name="Chen F."/>
            <person name="Bruce D."/>
            <person name="Goodwin L."/>
            <person name="Pitluck S."/>
            <person name="Mavromatis K."/>
            <person name="Ovchinnikova G."/>
            <person name="Pati A."/>
            <person name="Chen A."/>
            <person name="Palaniappan K."/>
            <person name="Land M."/>
            <person name="Hauser L."/>
            <person name="Chang Y.J."/>
            <person name="Jeffries C.D."/>
            <person name="Chain P."/>
            <person name="Saunders E."/>
            <person name="Han C."/>
            <person name="Detter J.C."/>
            <person name="Brettin T."/>
            <person name="Rohde M."/>
            <person name="Goker M."/>
            <person name="Bristow J."/>
            <person name="Eisen J.A."/>
            <person name="Markowitz V."/>
            <person name="Hugenholtz P."/>
            <person name="Klenk H.P."/>
            <person name="Kyrpides N.C."/>
        </authorList>
    </citation>
    <scope>NUCLEOTIDE SEQUENCE [LARGE SCALE GENOMIC DNA]</scope>
    <source>
        <strain evidence="4">ATCC 25592 / DSM 43247 / BCRC 13721 / JCM 3198 / KCTC 3076 / NBRC 16047 / NCTC 10667</strain>
        <plasmid evidence="4">pGBRO01</plasmid>
    </source>
</reference>
<dbReference type="Pfam" id="PF26527">
    <property type="entry name" value="DUF8176"/>
    <property type="match status" value="1"/>
</dbReference>
<name>D0LFD9_GORB4</name>
<keyword evidence="1" id="KW-0472">Membrane</keyword>
<evidence type="ECO:0000313" key="4">
    <source>
        <dbReference type="Proteomes" id="UP000001219"/>
    </source>
</evidence>
<evidence type="ECO:0000313" key="3">
    <source>
        <dbReference type="EMBL" id="ACY23988.1"/>
    </source>
</evidence>
<accession>D0LFD9</accession>
<dbReference type="Proteomes" id="UP000001219">
    <property type="component" value="Plasmid pGBRO01"/>
</dbReference>
<keyword evidence="1" id="KW-1133">Transmembrane helix</keyword>
<dbReference type="AlphaFoldDB" id="D0LFD9"/>
<dbReference type="eggNOG" id="ENOG5033VEH">
    <property type="taxonomic scope" value="Bacteria"/>
</dbReference>
<geneLocation type="plasmid" evidence="3 4">
    <name>pGBRO01</name>
</geneLocation>
<keyword evidence="4" id="KW-1185">Reference proteome</keyword>
<dbReference type="RefSeq" id="WP_012836459.1">
    <property type="nucleotide sequence ID" value="NC_013442.1"/>
</dbReference>
<dbReference type="HOGENOM" id="CLU_972416_0_0_11"/>
<dbReference type="KEGG" id="gbr:Gbro_4875"/>
<organism evidence="3 4">
    <name type="scientific">Gordonia bronchialis (strain ATCC 25592 / DSM 43247 / BCRC 13721 / JCM 3198 / KCTC 3076 / NBRC 16047 / NCTC 10667)</name>
    <name type="common">Rhodococcus bronchialis</name>
    <dbReference type="NCBI Taxonomy" id="526226"/>
    <lineage>
        <taxon>Bacteria</taxon>
        <taxon>Bacillati</taxon>
        <taxon>Actinomycetota</taxon>
        <taxon>Actinomycetes</taxon>
        <taxon>Mycobacteriales</taxon>
        <taxon>Gordoniaceae</taxon>
        <taxon>Gordonia</taxon>
    </lineage>
</organism>
<protein>
    <recommendedName>
        <fullName evidence="2">DUF8176 domain-containing protein</fullName>
    </recommendedName>
</protein>
<proteinExistence type="predicted"/>
<dbReference type="EMBL" id="CP001803">
    <property type="protein sequence ID" value="ACY23988.1"/>
    <property type="molecule type" value="Genomic_DNA"/>
</dbReference>
<keyword evidence="3" id="KW-0614">Plasmid</keyword>
<dbReference type="InterPro" id="IPR058489">
    <property type="entry name" value="DUF8176"/>
</dbReference>
<sequence>MTDQQRVTVPRRRPWEVAEAGRAQPVPASAVRPALVVGRARVTAATDTTRTTRMLDRAHSTGVQERPADEAAVAASAVSDQRELLVRRRRRGTKVTVAAVMVLLAAAFGGVGALWWLGSGLSEQTNPGEDVSKLIAEPTPQLPAQPAATGAPDTMGAPCPTARTGPVWSGREPGGVRGGEEVIKYFQHSYYVARSAVQARTVLAATAMRGDARWMQSFIDKLAPHTSYCLRITTLAPGSYAVMIAEQQDLGKPPQNIYQIVRTADSGGRTWIVSIDSDPTEGRTHG</sequence>
<evidence type="ECO:0000256" key="1">
    <source>
        <dbReference type="SAM" id="Phobius"/>
    </source>
</evidence>
<feature type="domain" description="DUF8176" evidence="2">
    <location>
        <begin position="157"/>
        <end position="275"/>
    </location>
</feature>